<evidence type="ECO:0000313" key="1">
    <source>
        <dbReference type="EMBL" id="WIC39575.1"/>
    </source>
</evidence>
<protein>
    <submittedName>
        <fullName evidence="1">Uncharacterized protein</fullName>
    </submittedName>
</protein>
<sequence>MLNFGDIAPQKPAQAMVTAPDMSALYGLTPETSKYNLTQEEINELKVNWGEDYTEDQYLYMEQMLQDMMESYVIQDPIAISNARMICKMTMKMNKYVDIDDVASASQIGRQLDMFIKSANLAPVQQKDRQHTTFAISQLAFLVEREGGFIPEFYVDQPNDKID</sequence>
<dbReference type="Proteomes" id="UP001237988">
    <property type="component" value="Segment"/>
</dbReference>
<reference evidence="1" key="1">
    <citation type="submission" date="2023-04" db="EMBL/GenBank/DDBJ databases">
        <title>Bacteriophage Phass-1 Discovered in the Human Gut Virome - the Founding Member of the Proposed New Family Phassviridae.</title>
        <authorList>
            <person name="Tikunov A.Y."/>
            <person name="Morozova V.V."/>
            <person name="Chechushkov A.V."/>
            <person name="Tikunova N.V."/>
        </authorList>
    </citation>
    <scope>NUCLEOTIDE SEQUENCE</scope>
</reference>
<dbReference type="EMBL" id="OQ749652">
    <property type="protein sequence ID" value="WIC39575.1"/>
    <property type="molecule type" value="Genomic_DNA"/>
</dbReference>
<evidence type="ECO:0000313" key="2">
    <source>
        <dbReference type="Proteomes" id="UP001237988"/>
    </source>
</evidence>
<proteinExistence type="predicted"/>
<name>A0AAF0LY61_9CAUD</name>
<accession>A0AAF0LY61</accession>
<organism evidence="1 2">
    <name type="scientific">Phage Phass-1</name>
    <dbReference type="NCBI Taxonomy" id="3043662"/>
    <lineage>
        <taxon>Viruses</taxon>
        <taxon>Duplodnaviria</taxon>
        <taxon>Heunggongvirae</taxon>
        <taxon>Uroviricota</taxon>
        <taxon>Caudoviricetes</taxon>
        <taxon>Caudoviricetes code 15 clade</taxon>
    </lineage>
</organism>